<gene>
    <name evidence="1" type="ORF">HPP92_005728</name>
</gene>
<evidence type="ECO:0000313" key="1">
    <source>
        <dbReference type="EMBL" id="KAG0494734.1"/>
    </source>
</evidence>
<reference evidence="1 2" key="1">
    <citation type="journal article" date="2020" name="Nat. Food">
        <title>A phased Vanilla planifolia genome enables genetic improvement of flavour and production.</title>
        <authorList>
            <person name="Hasing T."/>
            <person name="Tang H."/>
            <person name="Brym M."/>
            <person name="Khazi F."/>
            <person name="Huang T."/>
            <person name="Chambers A.H."/>
        </authorList>
    </citation>
    <scope>NUCLEOTIDE SEQUENCE [LARGE SCALE GENOMIC DNA]</scope>
    <source>
        <tissue evidence="1">Leaf</tissue>
    </source>
</reference>
<dbReference type="AlphaFoldDB" id="A0A835RN89"/>
<comment type="caution">
    <text evidence="1">The sequence shown here is derived from an EMBL/GenBank/DDBJ whole genome shotgun (WGS) entry which is preliminary data.</text>
</comment>
<proteinExistence type="predicted"/>
<dbReference type="Proteomes" id="UP000639772">
    <property type="component" value="Unassembled WGS sequence"/>
</dbReference>
<name>A0A835RN89_VANPL</name>
<protein>
    <submittedName>
        <fullName evidence="1">Uncharacterized protein</fullName>
    </submittedName>
</protein>
<accession>A0A835RN89</accession>
<sequence>MDFEPLPRKNLTIGGRRQVFDAHETAKQVKEASFSCIPQHWRSFIEMARCSLQIDDNELSLPFSSALETKSTKQGPYRVNTALKDSLKNRVIFLTLSRVTTIRKGESGPSAPAFALHPLFPSSHRLLQVSGTFDLRQNRSVISFGPCLLRSFRVNRSLTSTDLCFWFILLPVFDSDLVLYSSCFVFRFGCLFLGRLIE</sequence>
<organism evidence="1 2">
    <name type="scientific">Vanilla planifolia</name>
    <name type="common">Vanilla</name>
    <dbReference type="NCBI Taxonomy" id="51239"/>
    <lineage>
        <taxon>Eukaryota</taxon>
        <taxon>Viridiplantae</taxon>
        <taxon>Streptophyta</taxon>
        <taxon>Embryophyta</taxon>
        <taxon>Tracheophyta</taxon>
        <taxon>Spermatophyta</taxon>
        <taxon>Magnoliopsida</taxon>
        <taxon>Liliopsida</taxon>
        <taxon>Asparagales</taxon>
        <taxon>Orchidaceae</taxon>
        <taxon>Vanilloideae</taxon>
        <taxon>Vanilleae</taxon>
        <taxon>Vanilla</taxon>
    </lineage>
</organism>
<dbReference type="EMBL" id="JADCNM010000002">
    <property type="protein sequence ID" value="KAG0494734.1"/>
    <property type="molecule type" value="Genomic_DNA"/>
</dbReference>
<evidence type="ECO:0000313" key="2">
    <source>
        <dbReference type="Proteomes" id="UP000639772"/>
    </source>
</evidence>